<dbReference type="OrthoDB" id="4563217at2"/>
<organism evidence="3 4">
    <name type="scientific">Streptomyces cellostaticus</name>
    <dbReference type="NCBI Taxonomy" id="67285"/>
    <lineage>
        <taxon>Bacteria</taxon>
        <taxon>Bacillati</taxon>
        <taxon>Actinomycetota</taxon>
        <taxon>Actinomycetes</taxon>
        <taxon>Kitasatosporales</taxon>
        <taxon>Streptomycetaceae</taxon>
        <taxon>Streptomyces</taxon>
    </lineage>
</organism>
<keyword evidence="4" id="KW-1185">Reference proteome</keyword>
<dbReference type="Proteomes" id="UP000054241">
    <property type="component" value="Unassembled WGS sequence"/>
</dbReference>
<dbReference type="EMBL" id="LMWL01000087">
    <property type="protein sequence ID" value="KUM90257.1"/>
    <property type="molecule type" value="Genomic_DNA"/>
</dbReference>
<dbReference type="AlphaFoldDB" id="A0A101NBY6"/>
<evidence type="ECO:0000313" key="4">
    <source>
        <dbReference type="Proteomes" id="UP000054241"/>
    </source>
</evidence>
<evidence type="ECO:0008006" key="5">
    <source>
        <dbReference type="Google" id="ProtNLM"/>
    </source>
</evidence>
<dbReference type="Gene3D" id="2.160.20.80">
    <property type="entry name" value="E3 ubiquitin-protein ligase SopA"/>
    <property type="match status" value="1"/>
</dbReference>
<proteinExistence type="predicted"/>
<evidence type="ECO:0000313" key="3">
    <source>
        <dbReference type="EMBL" id="KUM90257.1"/>
    </source>
</evidence>
<dbReference type="InterPro" id="IPR001646">
    <property type="entry name" value="5peptide_repeat"/>
</dbReference>
<keyword evidence="2" id="KW-0472">Membrane</keyword>
<dbReference type="STRING" id="67285.AQI88_38810"/>
<dbReference type="PANTHER" id="PTHR14136:SF17">
    <property type="entry name" value="BTB_POZ DOMAIN-CONTAINING PROTEIN KCTD9"/>
    <property type="match status" value="1"/>
</dbReference>
<reference evidence="3 4" key="1">
    <citation type="submission" date="2015-10" db="EMBL/GenBank/DDBJ databases">
        <title>Draft genome sequence of Streptomyces cellostaticus DSM 40189, type strain for the species Streptomyces cellostaticus.</title>
        <authorList>
            <person name="Ruckert C."/>
            <person name="Winkler A."/>
            <person name="Kalinowski J."/>
            <person name="Kampfer P."/>
            <person name="Glaeser S."/>
        </authorList>
    </citation>
    <scope>NUCLEOTIDE SEQUENCE [LARGE SCALE GENOMIC DNA]</scope>
    <source>
        <strain evidence="3 4">DSM 40189</strain>
    </source>
</reference>
<dbReference type="RefSeq" id="WP_067009606.1">
    <property type="nucleotide sequence ID" value="NZ_KQ948054.1"/>
</dbReference>
<feature type="transmembrane region" description="Helical" evidence="2">
    <location>
        <begin position="6"/>
        <end position="25"/>
    </location>
</feature>
<feature type="region of interest" description="Disordered" evidence="1">
    <location>
        <begin position="306"/>
        <end position="336"/>
    </location>
</feature>
<comment type="caution">
    <text evidence="3">The sequence shown here is derived from an EMBL/GenBank/DDBJ whole genome shotgun (WGS) entry which is preliminary data.</text>
</comment>
<gene>
    <name evidence="3" type="ORF">AQI88_38810</name>
</gene>
<dbReference type="Pfam" id="PF00805">
    <property type="entry name" value="Pentapeptide"/>
    <property type="match status" value="2"/>
</dbReference>
<dbReference type="InterPro" id="IPR051082">
    <property type="entry name" value="Pentapeptide-BTB/POZ_domain"/>
</dbReference>
<accession>A0A101NBY6</accession>
<sequence length="336" mass="35245">MLGTVVGGTVTALAAIAALVVSVWINRNETETTKGGQITDRYTAAVDNLGNPSADVRLGGIYALQRIMKDSPRDQTSVVDVLSAYIRTHSRLAGKGSAGYSGRPEADVQAAFEVLARRNPEQDGSSEVDLREAHLPHIAVRSASRKGTIEEDLTGVDRARLPNSNLSGADLSRANLPGSDFHCAYLVGAVLDRAALAGADLRWDWLDQADLGHAHLEHARLGEASLVDASLAKASLLGADMHDADLRGVDLSGAVLTNADLRGADLRTALQRAVNGKPSGWTSRKTTQVTAAQLTAVRLDSRTALPPEIADDPRIKARIADSEPGPGLSQGCGGSG</sequence>
<dbReference type="PANTHER" id="PTHR14136">
    <property type="entry name" value="BTB_POZ DOMAIN-CONTAINING PROTEIN KCTD9"/>
    <property type="match status" value="1"/>
</dbReference>
<protein>
    <recommendedName>
        <fullName evidence="5">Pentapeptide repeat-containing protein</fullName>
    </recommendedName>
</protein>
<dbReference type="SUPFAM" id="SSF141571">
    <property type="entry name" value="Pentapeptide repeat-like"/>
    <property type="match status" value="1"/>
</dbReference>
<evidence type="ECO:0000256" key="2">
    <source>
        <dbReference type="SAM" id="Phobius"/>
    </source>
</evidence>
<keyword evidence="2" id="KW-0812">Transmembrane</keyword>
<name>A0A101NBY6_9ACTN</name>
<feature type="compositionally biased region" description="Basic and acidic residues" evidence="1">
    <location>
        <begin position="311"/>
        <end position="321"/>
    </location>
</feature>
<evidence type="ECO:0000256" key="1">
    <source>
        <dbReference type="SAM" id="MobiDB-lite"/>
    </source>
</evidence>
<keyword evidence="2" id="KW-1133">Transmembrane helix</keyword>